<dbReference type="SUPFAM" id="SSF53335">
    <property type="entry name" value="S-adenosyl-L-methionine-dependent methyltransferases"/>
    <property type="match status" value="1"/>
</dbReference>
<dbReference type="InterPro" id="IPR002941">
    <property type="entry name" value="DNA_methylase_N4/N6"/>
</dbReference>
<dbReference type="InterPro" id="IPR029063">
    <property type="entry name" value="SAM-dependent_MTases_sf"/>
</dbReference>
<dbReference type="GO" id="GO:0009307">
    <property type="term" value="P:DNA restriction-modification system"/>
    <property type="evidence" value="ECO:0007669"/>
    <property type="project" value="UniProtKB-KW"/>
</dbReference>
<dbReference type="InterPro" id="IPR001091">
    <property type="entry name" value="RM_Methyltransferase"/>
</dbReference>
<evidence type="ECO:0000256" key="1">
    <source>
        <dbReference type="ARBA" id="ARBA00006594"/>
    </source>
</evidence>
<dbReference type="EC" id="2.1.1.113" evidence="4"/>
<accession>A0A7J2U1X7</accession>
<protein>
    <recommendedName>
        <fullName evidence="4">Type II methyltransferase</fullName>
        <ecNumber evidence="4">2.1.1.113</ecNumber>
    </recommendedName>
    <alternativeName>
        <fullName evidence="4">N-4 cytosine-specific methyltransferase</fullName>
    </alternativeName>
</protein>
<comment type="caution">
    <text evidence="6">The sequence shown here is derived from an EMBL/GenBank/DDBJ whole genome shotgun (WGS) entry which is preliminary data.</text>
</comment>
<dbReference type="PANTHER" id="PTHR13370:SF3">
    <property type="entry name" value="TRNA (GUANINE(10)-N2)-METHYLTRANSFERASE HOMOLOG"/>
    <property type="match status" value="1"/>
</dbReference>
<dbReference type="Pfam" id="PF01555">
    <property type="entry name" value="N6_N4_Mtase"/>
    <property type="match status" value="1"/>
</dbReference>
<evidence type="ECO:0000256" key="2">
    <source>
        <dbReference type="ARBA" id="ARBA00022603"/>
    </source>
</evidence>
<reference evidence="6" key="1">
    <citation type="journal article" date="2020" name="mSystems">
        <title>Genome- and Community-Level Interaction Insights into Carbon Utilization and Element Cycling Functions of Hydrothermarchaeota in Hydrothermal Sediment.</title>
        <authorList>
            <person name="Zhou Z."/>
            <person name="Liu Y."/>
            <person name="Xu W."/>
            <person name="Pan J."/>
            <person name="Luo Z.H."/>
            <person name="Li M."/>
        </authorList>
    </citation>
    <scope>NUCLEOTIDE SEQUENCE [LARGE SCALE GENOMIC DNA]</scope>
    <source>
        <strain evidence="6">SpSt-125</strain>
    </source>
</reference>
<proteinExistence type="inferred from homology"/>
<dbReference type="Gene3D" id="3.40.50.150">
    <property type="entry name" value="Vaccinia Virus protein VP39"/>
    <property type="match status" value="1"/>
</dbReference>
<sequence length="255" mass="29631">MIKDIVKIVSENGFKFFTTERGVYILGDARDVLKLVPSSSVDVIVTDPPWGVGFDEYDDFKVFLDVRDELYRILKNDSWLVFYFTPKRIYDITSYTQLFEYRWMMPYLLESYGTVSRNPLGGQAGYSIVMVFAKGKPKVKFPRIDVLYADELPVVIEKVREAQFKPTYTTSALLTMFTEEGDVVLDPFAGYGSIPLVCELFNRRWIAVEIDPVKYAVAERVIRERRVVSIRRLKKEIAENKQQRRTLLEFVGVKK</sequence>
<dbReference type="EMBL" id="DSEU01000018">
    <property type="protein sequence ID" value="HEM66559.1"/>
    <property type="molecule type" value="Genomic_DNA"/>
</dbReference>
<comment type="catalytic activity">
    <reaction evidence="4">
        <text>a 2'-deoxycytidine in DNA + S-adenosyl-L-methionine = an N(4)-methyl-2'-deoxycytidine in DNA + S-adenosyl-L-homocysteine + H(+)</text>
        <dbReference type="Rhea" id="RHEA:16857"/>
        <dbReference type="Rhea" id="RHEA-COMP:11369"/>
        <dbReference type="Rhea" id="RHEA-COMP:13674"/>
        <dbReference type="ChEBI" id="CHEBI:15378"/>
        <dbReference type="ChEBI" id="CHEBI:57856"/>
        <dbReference type="ChEBI" id="CHEBI:59789"/>
        <dbReference type="ChEBI" id="CHEBI:85452"/>
        <dbReference type="ChEBI" id="CHEBI:137933"/>
        <dbReference type="EC" id="2.1.1.113"/>
    </reaction>
</comment>
<keyword evidence="3" id="KW-0808">Transferase</keyword>
<organism evidence="6">
    <name type="scientific">Ignisphaera aggregans</name>
    <dbReference type="NCBI Taxonomy" id="334771"/>
    <lineage>
        <taxon>Archaea</taxon>
        <taxon>Thermoproteota</taxon>
        <taxon>Thermoprotei</taxon>
        <taxon>Desulfurococcales</taxon>
        <taxon>Desulfurococcaceae</taxon>
        <taxon>Ignisphaera</taxon>
    </lineage>
</organism>
<evidence type="ECO:0000256" key="3">
    <source>
        <dbReference type="ARBA" id="ARBA00022679"/>
    </source>
</evidence>
<dbReference type="GO" id="GO:0003677">
    <property type="term" value="F:DNA binding"/>
    <property type="evidence" value="ECO:0007669"/>
    <property type="project" value="InterPro"/>
</dbReference>
<dbReference type="AlphaFoldDB" id="A0A7J2U1X7"/>
<keyword evidence="4" id="KW-0680">Restriction system</keyword>
<dbReference type="PRINTS" id="PR00508">
    <property type="entry name" value="S21N4MTFRASE"/>
</dbReference>
<dbReference type="GO" id="GO:0008170">
    <property type="term" value="F:N-methyltransferase activity"/>
    <property type="evidence" value="ECO:0007669"/>
    <property type="project" value="InterPro"/>
</dbReference>
<dbReference type="GO" id="GO:0032259">
    <property type="term" value="P:methylation"/>
    <property type="evidence" value="ECO:0007669"/>
    <property type="project" value="UniProtKB-KW"/>
</dbReference>
<feature type="domain" description="DNA methylase N-4/N-6" evidence="5">
    <location>
        <begin position="165"/>
        <end position="216"/>
    </location>
</feature>
<comment type="similarity">
    <text evidence="1 4">Belongs to the N(4)/N(6)-methyltransferase family.</text>
</comment>
<evidence type="ECO:0000313" key="6">
    <source>
        <dbReference type="EMBL" id="HEM66559.1"/>
    </source>
</evidence>
<dbReference type="PROSITE" id="PS00092">
    <property type="entry name" value="N6_MTASE"/>
    <property type="match status" value="1"/>
</dbReference>
<dbReference type="InterPro" id="IPR002052">
    <property type="entry name" value="DNA_methylase_N6_adenine_CS"/>
</dbReference>
<evidence type="ECO:0000259" key="5">
    <source>
        <dbReference type="Pfam" id="PF01555"/>
    </source>
</evidence>
<evidence type="ECO:0000256" key="4">
    <source>
        <dbReference type="RuleBase" id="RU362026"/>
    </source>
</evidence>
<keyword evidence="4" id="KW-0949">S-adenosyl-L-methionine</keyword>
<gene>
    <name evidence="6" type="ORF">ENO26_03160</name>
</gene>
<name>A0A7J2U1X7_9CREN</name>
<keyword evidence="2 4" id="KW-0489">Methyltransferase</keyword>
<dbReference type="GO" id="GO:0005737">
    <property type="term" value="C:cytoplasm"/>
    <property type="evidence" value="ECO:0007669"/>
    <property type="project" value="TreeGrafter"/>
</dbReference>
<dbReference type="PANTHER" id="PTHR13370">
    <property type="entry name" value="RNA METHYLASE-RELATED"/>
    <property type="match status" value="1"/>
</dbReference>
<dbReference type="GO" id="GO:0015667">
    <property type="term" value="F:site-specific DNA-methyltransferase (cytosine-N4-specific) activity"/>
    <property type="evidence" value="ECO:0007669"/>
    <property type="project" value="UniProtKB-EC"/>
</dbReference>